<dbReference type="InterPro" id="IPR001845">
    <property type="entry name" value="HTH_ArsR_DNA-bd_dom"/>
</dbReference>
<dbReference type="GO" id="GO:0003700">
    <property type="term" value="F:DNA-binding transcription factor activity"/>
    <property type="evidence" value="ECO:0007669"/>
    <property type="project" value="InterPro"/>
</dbReference>
<protein>
    <submittedName>
        <fullName evidence="5">ArsR family transcriptional regulator</fullName>
    </submittedName>
</protein>
<dbReference type="PROSITE" id="PS50987">
    <property type="entry name" value="HTH_ARSR_2"/>
    <property type="match status" value="1"/>
</dbReference>
<evidence type="ECO:0000313" key="6">
    <source>
        <dbReference type="Proteomes" id="UP000193391"/>
    </source>
</evidence>
<proteinExistence type="predicted"/>
<dbReference type="PRINTS" id="PR00778">
    <property type="entry name" value="HTHARSR"/>
</dbReference>
<dbReference type="PANTHER" id="PTHR43132:SF2">
    <property type="entry name" value="ARSENICAL RESISTANCE OPERON REPRESSOR ARSR-RELATED"/>
    <property type="match status" value="1"/>
</dbReference>
<name>A0A1Y2L3I4_9PROT</name>
<comment type="caution">
    <text evidence="5">The sequence shown here is derived from an EMBL/GenBank/DDBJ whole genome shotgun (WGS) entry which is preliminary data.</text>
</comment>
<evidence type="ECO:0000259" key="4">
    <source>
        <dbReference type="PROSITE" id="PS50987"/>
    </source>
</evidence>
<dbReference type="SUPFAM" id="SSF46785">
    <property type="entry name" value="Winged helix' DNA-binding domain"/>
    <property type="match status" value="1"/>
</dbReference>
<dbReference type="RefSeq" id="WP_085580080.1">
    <property type="nucleotide sequence ID" value="NZ_JFKA01000002.1"/>
</dbReference>
<dbReference type="Proteomes" id="UP000193391">
    <property type="component" value="Unassembled WGS sequence"/>
</dbReference>
<dbReference type="SMART" id="SM00418">
    <property type="entry name" value="HTH_ARSR"/>
    <property type="match status" value="1"/>
</dbReference>
<dbReference type="Gene3D" id="1.10.10.10">
    <property type="entry name" value="Winged helix-like DNA-binding domain superfamily/Winged helix DNA-binding domain"/>
    <property type="match status" value="1"/>
</dbReference>
<evidence type="ECO:0000313" key="5">
    <source>
        <dbReference type="EMBL" id="OSQ39392.1"/>
    </source>
</evidence>
<organism evidence="5 6">
    <name type="scientific">Thalassospira mesophila</name>
    <dbReference type="NCBI Taxonomy" id="1293891"/>
    <lineage>
        <taxon>Bacteria</taxon>
        <taxon>Pseudomonadati</taxon>
        <taxon>Pseudomonadota</taxon>
        <taxon>Alphaproteobacteria</taxon>
        <taxon>Rhodospirillales</taxon>
        <taxon>Thalassospiraceae</taxon>
        <taxon>Thalassospira</taxon>
    </lineage>
</organism>
<dbReference type="InterPro" id="IPR051011">
    <property type="entry name" value="Metal_resp_trans_reg"/>
</dbReference>
<dbReference type="OrthoDB" id="9804742at2"/>
<keyword evidence="1" id="KW-0805">Transcription regulation</keyword>
<dbReference type="InterPro" id="IPR036388">
    <property type="entry name" value="WH-like_DNA-bd_sf"/>
</dbReference>
<feature type="domain" description="HTH arsR-type" evidence="4">
    <location>
        <begin position="1"/>
        <end position="95"/>
    </location>
</feature>
<keyword evidence="6" id="KW-1185">Reference proteome</keyword>
<keyword evidence="2" id="KW-0238">DNA-binding</keyword>
<dbReference type="AlphaFoldDB" id="A0A1Y2L3I4"/>
<evidence type="ECO:0000256" key="3">
    <source>
        <dbReference type="ARBA" id="ARBA00023163"/>
    </source>
</evidence>
<evidence type="ECO:0000256" key="1">
    <source>
        <dbReference type="ARBA" id="ARBA00023015"/>
    </source>
</evidence>
<evidence type="ECO:0000256" key="2">
    <source>
        <dbReference type="ARBA" id="ARBA00023125"/>
    </source>
</evidence>
<keyword evidence="3" id="KW-0804">Transcription</keyword>
<dbReference type="CDD" id="cd00090">
    <property type="entry name" value="HTH_ARSR"/>
    <property type="match status" value="1"/>
</dbReference>
<dbReference type="PANTHER" id="PTHR43132">
    <property type="entry name" value="ARSENICAL RESISTANCE OPERON REPRESSOR ARSR-RELATED"/>
    <property type="match status" value="1"/>
</dbReference>
<sequence length="118" mass="12943">MDTNEIIDAFTALSQITRLDAFRLLVRNEPDGLPAGELARLLDVPHNTMSSHLGVLSRSGLIVSKRQGRSIIYRASLARMNDMLGFMVNDCCAGHPELCHPLLQELSPAPSCKTDPKT</sequence>
<reference evidence="5 6" key="1">
    <citation type="submission" date="2014-03" db="EMBL/GenBank/DDBJ databases">
        <title>The draft genome sequence of Thalassospira mesophila JCM 18969.</title>
        <authorList>
            <person name="Lai Q."/>
            <person name="Shao Z."/>
        </authorList>
    </citation>
    <scope>NUCLEOTIDE SEQUENCE [LARGE SCALE GENOMIC DNA]</scope>
    <source>
        <strain evidence="5 6">JCM 18969</strain>
    </source>
</reference>
<dbReference type="InterPro" id="IPR011991">
    <property type="entry name" value="ArsR-like_HTH"/>
</dbReference>
<gene>
    <name evidence="5" type="ORF">TMES_04820</name>
</gene>
<dbReference type="InterPro" id="IPR036390">
    <property type="entry name" value="WH_DNA-bd_sf"/>
</dbReference>
<dbReference type="STRING" id="1293891.TMES_04820"/>
<dbReference type="Pfam" id="PF12840">
    <property type="entry name" value="HTH_20"/>
    <property type="match status" value="1"/>
</dbReference>
<dbReference type="NCBIfam" id="NF033788">
    <property type="entry name" value="HTH_metalloreg"/>
    <property type="match status" value="1"/>
</dbReference>
<dbReference type="GO" id="GO:0003677">
    <property type="term" value="F:DNA binding"/>
    <property type="evidence" value="ECO:0007669"/>
    <property type="project" value="UniProtKB-KW"/>
</dbReference>
<accession>A0A1Y2L3I4</accession>
<dbReference type="EMBL" id="JFKA01000002">
    <property type="protein sequence ID" value="OSQ39392.1"/>
    <property type="molecule type" value="Genomic_DNA"/>
</dbReference>